<dbReference type="RefSeq" id="WP_209468779.1">
    <property type="nucleotide sequence ID" value="NZ_BAABDR010000078.1"/>
</dbReference>
<proteinExistence type="predicted"/>
<evidence type="ECO:0000313" key="1">
    <source>
        <dbReference type="EMBL" id="CDR01638.1"/>
    </source>
</evidence>
<gene>
    <name evidence="2" type="ORF">J2Z30_004398</name>
    <name evidence="1" type="ORF">SIRAN426</name>
</gene>
<dbReference type="Proteomes" id="UP000756710">
    <property type="component" value="Unassembled WGS sequence"/>
</dbReference>
<organism evidence="1">
    <name type="scientific">Streptomyces iranensis</name>
    <dbReference type="NCBI Taxonomy" id="576784"/>
    <lineage>
        <taxon>Bacteria</taxon>
        <taxon>Bacillati</taxon>
        <taxon>Actinomycetota</taxon>
        <taxon>Actinomycetes</taxon>
        <taxon>Kitasatosporales</taxon>
        <taxon>Streptomycetaceae</taxon>
        <taxon>Streptomyces</taxon>
        <taxon>Streptomyces violaceusniger group</taxon>
    </lineage>
</organism>
<sequence>MSTTTPSGRPLRLSVPPKCHAPRPITARELATLRAVADVLVPATGQDPAATDAPDFDIWLHRAVDARSDSFDLLTKALADLDGLRQAALDVALRRLHAEETETFVVLSAVVAGAWLMVPEVRAAMGYPGQKRDVPRLEEAADQLSDGILAPVLERGHIYTPAPE</sequence>
<dbReference type="EMBL" id="JAGGLR010000011">
    <property type="protein sequence ID" value="MBP2063377.1"/>
    <property type="molecule type" value="Genomic_DNA"/>
</dbReference>
<name>A0A060ZBL0_9ACTN</name>
<evidence type="ECO:0000313" key="2">
    <source>
        <dbReference type="EMBL" id="MBP2063377.1"/>
    </source>
</evidence>
<dbReference type="AlphaFoldDB" id="A0A060ZBL0"/>
<reference evidence="2 3" key="2">
    <citation type="submission" date="2021-03" db="EMBL/GenBank/DDBJ databases">
        <title>Genomic Encyclopedia of Type Strains, Phase IV (KMG-IV): sequencing the most valuable type-strain genomes for metagenomic binning, comparative biology and taxonomic classification.</title>
        <authorList>
            <person name="Goeker M."/>
        </authorList>
    </citation>
    <scope>NUCLEOTIDE SEQUENCE [LARGE SCALE GENOMIC DNA]</scope>
    <source>
        <strain evidence="2 3">DSM 41954</strain>
    </source>
</reference>
<reference evidence="1" key="1">
    <citation type="submission" date="2014-05" db="EMBL/GenBank/DDBJ databases">
        <authorList>
            <person name="Horn Fabian"/>
        </authorList>
    </citation>
    <scope>NUCLEOTIDE SEQUENCE</scope>
</reference>
<protein>
    <submittedName>
        <fullName evidence="1">Uncharacterized protein</fullName>
    </submittedName>
</protein>
<keyword evidence="3" id="KW-1185">Reference proteome</keyword>
<dbReference type="EMBL" id="LK022848">
    <property type="protein sequence ID" value="CDR01638.1"/>
    <property type="molecule type" value="Genomic_DNA"/>
</dbReference>
<dbReference type="HOGENOM" id="CLU_134426_0_0_11"/>
<accession>A0A060ZBL0</accession>
<evidence type="ECO:0000313" key="3">
    <source>
        <dbReference type="Proteomes" id="UP000756710"/>
    </source>
</evidence>